<dbReference type="Pfam" id="PF02551">
    <property type="entry name" value="Acyl_CoA_thio"/>
    <property type="match status" value="1"/>
</dbReference>
<sequence length="298" mass="33106">MTDQAKLSQARDVPAPNLAEMLSLANTEARTHYDIFTGPAMPTPHGRAFGGQVLGQALVAAGLTAPEGREIHSMHGYFVRPGDSRTPMTFEIARLHDGRSFSTRRAQAYQRGEVLMSLIASYQGPEEGLEHQESFDVSAIAQPEDLPTVWEKYGHLTGDPRSSWILNRPFDFRHVGADMVMEPGELTNRQYVWLRSREPLAGGQPVHSAALAFASDYLLLEPVTRKHGLPWATPGMSAASLDHSMWFHRPFQVDEWLLYELESPTAQSGRGLAHGRFYDRSGALVASVSQESMIRLPR</sequence>
<keyword evidence="2" id="KW-0378">Hydrolase</keyword>
<evidence type="ECO:0000259" key="3">
    <source>
        <dbReference type="Pfam" id="PF02551"/>
    </source>
</evidence>
<evidence type="ECO:0000313" key="5">
    <source>
        <dbReference type="EMBL" id="MFD1203097.1"/>
    </source>
</evidence>
<dbReference type="InterPro" id="IPR029069">
    <property type="entry name" value="HotDog_dom_sf"/>
</dbReference>
<dbReference type="InterPro" id="IPR003703">
    <property type="entry name" value="Acyl_CoA_thio"/>
</dbReference>
<dbReference type="InterPro" id="IPR049449">
    <property type="entry name" value="TesB_ACOT8-like_N"/>
</dbReference>
<keyword evidence="6" id="KW-1185">Reference proteome</keyword>
<dbReference type="Proteomes" id="UP001597181">
    <property type="component" value="Unassembled WGS sequence"/>
</dbReference>
<evidence type="ECO:0000313" key="6">
    <source>
        <dbReference type="Proteomes" id="UP001597181"/>
    </source>
</evidence>
<dbReference type="RefSeq" id="WP_343960195.1">
    <property type="nucleotide sequence ID" value="NZ_BAAAKZ010000006.1"/>
</dbReference>
<evidence type="ECO:0000256" key="1">
    <source>
        <dbReference type="ARBA" id="ARBA00006538"/>
    </source>
</evidence>
<feature type="domain" description="Acyl-CoA thioesterase 2 C-terminal" evidence="3">
    <location>
        <begin position="183"/>
        <end position="291"/>
    </location>
</feature>
<dbReference type="PANTHER" id="PTHR11066:SF34">
    <property type="entry name" value="ACYL-COENZYME A THIOESTERASE 8"/>
    <property type="match status" value="1"/>
</dbReference>
<dbReference type="Gene3D" id="2.40.160.210">
    <property type="entry name" value="Acyl-CoA thioesterase, double hotdog domain"/>
    <property type="match status" value="1"/>
</dbReference>
<comment type="caution">
    <text evidence="5">The sequence shown here is derived from an EMBL/GenBank/DDBJ whole genome shotgun (WGS) entry which is preliminary data.</text>
</comment>
<protein>
    <submittedName>
        <fullName evidence="5">Acyl-CoA thioesterase II</fullName>
    </submittedName>
</protein>
<evidence type="ECO:0000256" key="2">
    <source>
        <dbReference type="ARBA" id="ARBA00022801"/>
    </source>
</evidence>
<dbReference type="SUPFAM" id="SSF54637">
    <property type="entry name" value="Thioesterase/thiol ester dehydrase-isomerase"/>
    <property type="match status" value="2"/>
</dbReference>
<dbReference type="Pfam" id="PF13622">
    <property type="entry name" value="4HBT_3"/>
    <property type="match status" value="1"/>
</dbReference>
<evidence type="ECO:0000259" key="4">
    <source>
        <dbReference type="Pfam" id="PF13622"/>
    </source>
</evidence>
<dbReference type="InterPro" id="IPR042171">
    <property type="entry name" value="Acyl-CoA_hotdog"/>
</dbReference>
<dbReference type="EMBL" id="JBHTLY010000008">
    <property type="protein sequence ID" value="MFD1203097.1"/>
    <property type="molecule type" value="Genomic_DNA"/>
</dbReference>
<proteinExistence type="inferred from homology"/>
<organism evidence="5 6">
    <name type="scientific">Leucobacter albus</name>
    <dbReference type="NCBI Taxonomy" id="272210"/>
    <lineage>
        <taxon>Bacteria</taxon>
        <taxon>Bacillati</taxon>
        <taxon>Actinomycetota</taxon>
        <taxon>Actinomycetes</taxon>
        <taxon>Micrococcales</taxon>
        <taxon>Microbacteriaceae</taxon>
        <taxon>Leucobacter</taxon>
    </lineage>
</organism>
<reference evidence="6" key="1">
    <citation type="journal article" date="2019" name="Int. J. Syst. Evol. Microbiol.">
        <title>The Global Catalogue of Microorganisms (GCM) 10K type strain sequencing project: providing services to taxonomists for standard genome sequencing and annotation.</title>
        <authorList>
            <consortium name="The Broad Institute Genomics Platform"/>
            <consortium name="The Broad Institute Genome Sequencing Center for Infectious Disease"/>
            <person name="Wu L."/>
            <person name="Ma J."/>
        </authorList>
    </citation>
    <scope>NUCLEOTIDE SEQUENCE [LARGE SCALE GENOMIC DNA]</scope>
    <source>
        <strain evidence="6">CCUG 50213</strain>
    </source>
</reference>
<accession>A0ABW3TUU3</accession>
<gene>
    <name evidence="5" type="ORF">ACFQ3U_14460</name>
</gene>
<feature type="domain" description="Acyl-CoA thioesterase-like N-terminal HotDog" evidence="4">
    <location>
        <begin position="43"/>
        <end position="122"/>
    </location>
</feature>
<dbReference type="PANTHER" id="PTHR11066">
    <property type="entry name" value="ACYL-COA THIOESTERASE"/>
    <property type="match status" value="1"/>
</dbReference>
<dbReference type="InterPro" id="IPR025652">
    <property type="entry name" value="TesB_C"/>
</dbReference>
<dbReference type="CDD" id="cd03445">
    <property type="entry name" value="Thioesterase_II_repeat2"/>
    <property type="match status" value="1"/>
</dbReference>
<comment type="similarity">
    <text evidence="1">Belongs to the C/M/P thioester hydrolase family.</text>
</comment>
<name>A0ABW3TUU3_9MICO</name>
<dbReference type="CDD" id="cd03444">
    <property type="entry name" value="Thioesterase_II_repeat1"/>
    <property type="match status" value="1"/>
</dbReference>